<dbReference type="SMART" id="SM00422">
    <property type="entry name" value="HTH_MERR"/>
    <property type="match status" value="1"/>
</dbReference>
<dbReference type="PANTHER" id="PTHR30204">
    <property type="entry name" value="REDOX-CYCLING DRUG-SENSING TRANSCRIPTIONAL ACTIVATOR SOXR"/>
    <property type="match status" value="1"/>
</dbReference>
<dbReference type="InterPro" id="IPR000551">
    <property type="entry name" value="MerR-type_HTH_dom"/>
</dbReference>
<sequence length="125" mass="14835">MKKTYKISEISLLIGLSVPTLRYYEELELLKPQRNSSNYREFTEADLAWIEFIKRAKATGMPLTKIQEYSNLREQGDSTIIQRISLLVEQERILREQITDLEAHLDFILQKKHHYYESLQKNSES</sequence>
<proteinExistence type="predicted"/>
<dbReference type="Proteomes" id="UP000028401">
    <property type="component" value="Unassembled WGS sequence"/>
</dbReference>
<dbReference type="PRINTS" id="PR00040">
    <property type="entry name" value="HTHMERR"/>
</dbReference>
<evidence type="ECO:0000256" key="1">
    <source>
        <dbReference type="ARBA" id="ARBA00023125"/>
    </source>
</evidence>
<dbReference type="InterPro" id="IPR009061">
    <property type="entry name" value="DNA-bd_dom_put_sf"/>
</dbReference>
<dbReference type="PATRIC" id="fig|1415168.3.peg.1353"/>
<protein>
    <submittedName>
        <fullName evidence="3">Transcriptional regulator, MerR family</fullName>
    </submittedName>
</protein>
<evidence type="ECO:0000313" key="4">
    <source>
        <dbReference type="Proteomes" id="UP000028401"/>
    </source>
</evidence>
<gene>
    <name evidence="3" type="ORF">U725_01276</name>
</gene>
<dbReference type="AlphaFoldDB" id="A0A084AB82"/>
<reference evidence="3 4" key="1">
    <citation type="submission" date="2014-06" db="EMBL/GenBank/DDBJ databases">
        <title>Draft genome sequence of the putrescine producing strain Lactococcus lactis subsp cremoris GE214.</title>
        <authorList>
            <person name="Ladero V."/>
            <person name="Linares D.M."/>
            <person name="del Rio B."/>
            <person name="Mayo B."/>
            <person name="Martin M.C."/>
            <person name="Fernandez M."/>
            <person name="Alvarez M.A."/>
        </authorList>
    </citation>
    <scope>NUCLEOTIDE SEQUENCE [LARGE SCALE GENOMIC DNA]</scope>
    <source>
        <strain evidence="3 4">GE214</strain>
    </source>
</reference>
<dbReference type="GO" id="GO:0003677">
    <property type="term" value="F:DNA binding"/>
    <property type="evidence" value="ECO:0007669"/>
    <property type="project" value="UniProtKB-KW"/>
</dbReference>
<dbReference type="SUPFAM" id="SSF46955">
    <property type="entry name" value="Putative DNA-binding domain"/>
    <property type="match status" value="1"/>
</dbReference>
<organism evidence="3 4">
    <name type="scientific">Lactococcus cremoris subsp. cremoris GE214</name>
    <dbReference type="NCBI Taxonomy" id="1415168"/>
    <lineage>
        <taxon>Bacteria</taxon>
        <taxon>Bacillati</taxon>
        <taxon>Bacillota</taxon>
        <taxon>Bacilli</taxon>
        <taxon>Lactobacillales</taxon>
        <taxon>Streptococcaceae</taxon>
        <taxon>Lactococcus</taxon>
        <taxon>Lactococcus cremoris subsp. cremoris</taxon>
    </lineage>
</organism>
<dbReference type="PROSITE" id="PS50937">
    <property type="entry name" value="HTH_MERR_2"/>
    <property type="match status" value="1"/>
</dbReference>
<dbReference type="CDD" id="cd01109">
    <property type="entry name" value="HTH_YyaN"/>
    <property type="match status" value="1"/>
</dbReference>
<comment type="caution">
    <text evidence="3">The sequence shown here is derived from an EMBL/GenBank/DDBJ whole genome shotgun (WGS) entry which is preliminary data.</text>
</comment>
<dbReference type="PANTHER" id="PTHR30204:SF82">
    <property type="entry name" value="TRANSCRIPTIONAL REGULATOR, MERR FAMILY"/>
    <property type="match status" value="1"/>
</dbReference>
<evidence type="ECO:0000313" key="3">
    <source>
        <dbReference type="EMBL" id="KEY62561.1"/>
    </source>
</evidence>
<dbReference type="Gene3D" id="1.10.1660.10">
    <property type="match status" value="1"/>
</dbReference>
<evidence type="ECO:0000259" key="2">
    <source>
        <dbReference type="PROSITE" id="PS50937"/>
    </source>
</evidence>
<dbReference type="InterPro" id="IPR047057">
    <property type="entry name" value="MerR_fam"/>
</dbReference>
<name>A0A084AB82_LACLC</name>
<accession>A0A084AB82</accession>
<keyword evidence="1" id="KW-0238">DNA-binding</keyword>
<dbReference type="GO" id="GO:0003700">
    <property type="term" value="F:DNA-binding transcription factor activity"/>
    <property type="evidence" value="ECO:0007669"/>
    <property type="project" value="InterPro"/>
</dbReference>
<dbReference type="RefSeq" id="WP_011835922.1">
    <property type="nucleotide sequence ID" value="NZ_AZSI01000037.1"/>
</dbReference>
<dbReference type="EMBL" id="AZSI01000037">
    <property type="protein sequence ID" value="KEY62561.1"/>
    <property type="molecule type" value="Genomic_DNA"/>
</dbReference>
<feature type="domain" description="HTH merR-type" evidence="2">
    <location>
        <begin position="4"/>
        <end position="72"/>
    </location>
</feature>
<dbReference type="Pfam" id="PF13411">
    <property type="entry name" value="MerR_1"/>
    <property type="match status" value="1"/>
</dbReference>
<dbReference type="SMR" id="A0A084AB82"/>